<dbReference type="Gene3D" id="3.55.50.30">
    <property type="match status" value="1"/>
</dbReference>
<dbReference type="EMBL" id="JBHSGQ010000016">
    <property type="protein sequence ID" value="MFC4726508.1"/>
    <property type="molecule type" value="Genomic_DNA"/>
</dbReference>
<evidence type="ECO:0000256" key="2">
    <source>
        <dbReference type="ARBA" id="ARBA00022729"/>
    </source>
</evidence>
<organism evidence="10 11">
    <name type="scientific">Glycocaulis abyssi</name>
    <dbReference type="NCBI Taxonomy" id="1433403"/>
    <lineage>
        <taxon>Bacteria</taxon>
        <taxon>Pseudomonadati</taxon>
        <taxon>Pseudomonadota</taxon>
        <taxon>Alphaproteobacteria</taxon>
        <taxon>Maricaulales</taxon>
        <taxon>Maricaulaceae</taxon>
        <taxon>Glycocaulis</taxon>
    </lineage>
</organism>
<feature type="domain" description="NolW-like" evidence="9">
    <location>
        <begin position="311"/>
        <end position="377"/>
    </location>
</feature>
<evidence type="ECO:0000256" key="5">
    <source>
        <dbReference type="RuleBase" id="RU004004"/>
    </source>
</evidence>
<evidence type="ECO:0000256" key="7">
    <source>
        <dbReference type="SAM" id="MobiDB-lite"/>
    </source>
</evidence>
<evidence type="ECO:0000256" key="6">
    <source>
        <dbReference type="SAM" id="Coils"/>
    </source>
</evidence>
<keyword evidence="5" id="KW-0813">Transport</keyword>
<protein>
    <submittedName>
        <fullName evidence="10">Secretin N-terminal domain-containing protein</fullName>
    </submittedName>
</protein>
<evidence type="ECO:0000256" key="4">
    <source>
        <dbReference type="RuleBase" id="RU004003"/>
    </source>
</evidence>
<dbReference type="RefSeq" id="WP_371394210.1">
    <property type="nucleotide sequence ID" value="NZ_CP163421.1"/>
</dbReference>
<dbReference type="Gene3D" id="3.30.1370.120">
    <property type="match status" value="2"/>
</dbReference>
<keyword evidence="2" id="KW-0732">Signal</keyword>
<feature type="domain" description="NolW-like" evidence="9">
    <location>
        <begin position="174"/>
        <end position="234"/>
    </location>
</feature>
<evidence type="ECO:0000259" key="9">
    <source>
        <dbReference type="Pfam" id="PF03958"/>
    </source>
</evidence>
<evidence type="ECO:0000259" key="8">
    <source>
        <dbReference type="Pfam" id="PF00263"/>
    </source>
</evidence>
<feature type="domain" description="Type II/III secretion system secretin-like" evidence="8">
    <location>
        <begin position="441"/>
        <end position="605"/>
    </location>
</feature>
<evidence type="ECO:0000256" key="1">
    <source>
        <dbReference type="ARBA" id="ARBA00004370"/>
    </source>
</evidence>
<gene>
    <name evidence="10" type="ORF">ACFPB0_14550</name>
</gene>
<dbReference type="PRINTS" id="PR00811">
    <property type="entry name" value="BCTERIALGSPD"/>
</dbReference>
<comment type="similarity">
    <text evidence="4">Belongs to the bacterial secretin family.</text>
</comment>
<dbReference type="InterPro" id="IPR005644">
    <property type="entry name" value="NolW-like"/>
</dbReference>
<evidence type="ECO:0000256" key="3">
    <source>
        <dbReference type="ARBA" id="ARBA00023136"/>
    </source>
</evidence>
<feature type="region of interest" description="Disordered" evidence="7">
    <location>
        <begin position="38"/>
        <end position="61"/>
    </location>
</feature>
<dbReference type="PANTHER" id="PTHR30332">
    <property type="entry name" value="PROBABLE GENERAL SECRETION PATHWAY PROTEIN D"/>
    <property type="match status" value="1"/>
</dbReference>
<comment type="caution">
    <text evidence="10">The sequence shown here is derived from an EMBL/GenBank/DDBJ whole genome shotgun (WGS) entry which is preliminary data.</text>
</comment>
<dbReference type="Pfam" id="PF00263">
    <property type="entry name" value="Secretin"/>
    <property type="match status" value="1"/>
</dbReference>
<keyword evidence="3" id="KW-0472">Membrane</keyword>
<proteinExistence type="inferred from homology"/>
<keyword evidence="6" id="KW-0175">Coiled coil</keyword>
<keyword evidence="11" id="KW-1185">Reference proteome</keyword>
<feature type="compositionally biased region" description="Basic and acidic residues" evidence="7">
    <location>
        <begin position="46"/>
        <end position="61"/>
    </location>
</feature>
<dbReference type="Pfam" id="PF03958">
    <property type="entry name" value="Secretin_N"/>
    <property type="match status" value="2"/>
</dbReference>
<accession>A0ABV9NIG2</accession>
<reference evidence="11" key="1">
    <citation type="journal article" date="2019" name="Int. J. Syst. Evol. Microbiol.">
        <title>The Global Catalogue of Microorganisms (GCM) 10K type strain sequencing project: providing services to taxonomists for standard genome sequencing and annotation.</title>
        <authorList>
            <consortium name="The Broad Institute Genomics Platform"/>
            <consortium name="The Broad Institute Genome Sequencing Center for Infectious Disease"/>
            <person name="Wu L."/>
            <person name="Ma J."/>
        </authorList>
    </citation>
    <scope>NUCLEOTIDE SEQUENCE [LARGE SCALE GENOMIC DNA]</scope>
    <source>
        <strain evidence="11">CCUG 62981</strain>
    </source>
</reference>
<dbReference type="InterPro" id="IPR050810">
    <property type="entry name" value="Bact_Secretion_Sys_Channel"/>
</dbReference>
<dbReference type="Proteomes" id="UP001596024">
    <property type="component" value="Unassembled WGS sequence"/>
</dbReference>
<dbReference type="InterPro" id="IPR001775">
    <property type="entry name" value="GspD/PilQ"/>
</dbReference>
<feature type="coiled-coil region" evidence="6">
    <location>
        <begin position="608"/>
        <end position="635"/>
    </location>
</feature>
<evidence type="ECO:0000313" key="10">
    <source>
        <dbReference type="EMBL" id="MFC4726508.1"/>
    </source>
</evidence>
<name>A0ABV9NIG2_9PROT</name>
<dbReference type="PANTHER" id="PTHR30332:SF25">
    <property type="entry name" value="SECRETIN XPSD"/>
    <property type="match status" value="1"/>
</dbReference>
<sequence>MHGRDYLVLVSAVAAFALLAGCAAREPFSVQLARSPLEAAPQEGAEESRAEMPDAAPRDEPLLRSLGRPVAQGTGVRTAHASGQLIEFAFADAPAGQVLESIVAGQMGLAFIAETDLAMRLTARTPGPVPVSTALSILNRAVSTHGAELVLDGDVIVLREAGGYAPARTSTPSVEVIALQHVPASRMVTALQPFIDSSVQLSADDRAGRITLAGAPERIAAIREAARALDTDWMRALSFSMIRLRHTDPDSLVEELTAIAAVQGSGESLELVPLNRLQAVLAVTRSQAQLLQIEEWIARLDQPPQRQRGFHTIPVRNASAVALAEDIAATLHERGEGEAPVRVRANEQSNTLIVWGNEDDRRAVSELVRQLDILPEQILIEVTIAEVVLNDELRFGVQWFFDTRDGGSFTFSELETGQVSSRFPGFAYRFDSRYVQAALNALDSVSSVVVLSSPQIVTLNNRPATLQVGDQVPVITQSAVNVTNPDAPIVNSVQFRDTGVVLQVTPRISGNSIILEIDQEVSDVAETRSSGIDSPTIQQRRFQTVVAARAGETIALGGLIRENRSETRSGVPGARRVPLIGRLFETGADISRRTELIAFLTPRLVSDARDAREEALRLSQRLRELNARNVLLIEE</sequence>
<dbReference type="InterPro" id="IPR004846">
    <property type="entry name" value="T2SS/T3SS_dom"/>
</dbReference>
<dbReference type="InterPro" id="IPR038591">
    <property type="entry name" value="NolW-like_sf"/>
</dbReference>
<evidence type="ECO:0000313" key="11">
    <source>
        <dbReference type="Proteomes" id="UP001596024"/>
    </source>
</evidence>
<dbReference type="PROSITE" id="PS51257">
    <property type="entry name" value="PROKAR_LIPOPROTEIN"/>
    <property type="match status" value="1"/>
</dbReference>
<comment type="subcellular location">
    <subcellularLocation>
        <location evidence="5">Cell outer membrane</location>
    </subcellularLocation>
    <subcellularLocation>
        <location evidence="1">Membrane</location>
    </subcellularLocation>
</comment>